<dbReference type="AlphaFoldDB" id="A0A0C3G9P5"/>
<dbReference type="HOGENOM" id="CLU_2661270_0_0_1"/>
<keyword evidence="2" id="KW-1185">Reference proteome</keyword>
<proteinExistence type="predicted"/>
<protein>
    <submittedName>
        <fullName evidence="1">Uncharacterized protein</fullName>
    </submittedName>
</protein>
<evidence type="ECO:0000313" key="1">
    <source>
        <dbReference type="EMBL" id="KIM92920.1"/>
    </source>
</evidence>
<gene>
    <name evidence="1" type="ORF">OIDMADRAFT_21611</name>
</gene>
<dbReference type="EMBL" id="KN832902">
    <property type="protein sequence ID" value="KIM92920.1"/>
    <property type="molecule type" value="Genomic_DNA"/>
</dbReference>
<sequence length="76" mass="8471">MTALLLLIVDLSSGTLLGILQALLNEMLRLIDISNQKSYVNELQYIINFQVCHISRHGGQESDFGIPLMVMKVLAL</sequence>
<reference evidence="2" key="2">
    <citation type="submission" date="2015-01" db="EMBL/GenBank/DDBJ databases">
        <title>Evolutionary Origins and Diversification of the Mycorrhizal Mutualists.</title>
        <authorList>
            <consortium name="DOE Joint Genome Institute"/>
            <consortium name="Mycorrhizal Genomics Consortium"/>
            <person name="Kohler A."/>
            <person name="Kuo A."/>
            <person name="Nagy L.G."/>
            <person name="Floudas D."/>
            <person name="Copeland A."/>
            <person name="Barry K.W."/>
            <person name="Cichocki N."/>
            <person name="Veneault-Fourrey C."/>
            <person name="LaButti K."/>
            <person name="Lindquist E.A."/>
            <person name="Lipzen A."/>
            <person name="Lundell T."/>
            <person name="Morin E."/>
            <person name="Murat C."/>
            <person name="Riley R."/>
            <person name="Ohm R."/>
            <person name="Sun H."/>
            <person name="Tunlid A."/>
            <person name="Henrissat B."/>
            <person name="Grigoriev I.V."/>
            <person name="Hibbett D.S."/>
            <person name="Martin F."/>
        </authorList>
    </citation>
    <scope>NUCLEOTIDE SEQUENCE [LARGE SCALE GENOMIC DNA]</scope>
    <source>
        <strain evidence="2">Zn</strain>
    </source>
</reference>
<evidence type="ECO:0000313" key="2">
    <source>
        <dbReference type="Proteomes" id="UP000054321"/>
    </source>
</evidence>
<name>A0A0C3G9P5_OIDMZ</name>
<feature type="non-terminal residue" evidence="1">
    <location>
        <position position="76"/>
    </location>
</feature>
<accession>A0A0C3G9P5</accession>
<reference evidence="1 2" key="1">
    <citation type="submission" date="2014-04" db="EMBL/GenBank/DDBJ databases">
        <authorList>
            <consortium name="DOE Joint Genome Institute"/>
            <person name="Kuo A."/>
            <person name="Martino E."/>
            <person name="Perotto S."/>
            <person name="Kohler A."/>
            <person name="Nagy L.G."/>
            <person name="Floudas D."/>
            <person name="Copeland A."/>
            <person name="Barry K.W."/>
            <person name="Cichocki N."/>
            <person name="Veneault-Fourrey C."/>
            <person name="LaButti K."/>
            <person name="Lindquist E.A."/>
            <person name="Lipzen A."/>
            <person name="Lundell T."/>
            <person name="Morin E."/>
            <person name="Murat C."/>
            <person name="Sun H."/>
            <person name="Tunlid A."/>
            <person name="Henrissat B."/>
            <person name="Grigoriev I.V."/>
            <person name="Hibbett D.S."/>
            <person name="Martin F."/>
            <person name="Nordberg H.P."/>
            <person name="Cantor M.N."/>
            <person name="Hua S.X."/>
        </authorList>
    </citation>
    <scope>NUCLEOTIDE SEQUENCE [LARGE SCALE GENOMIC DNA]</scope>
    <source>
        <strain evidence="1 2">Zn</strain>
    </source>
</reference>
<dbReference type="InParanoid" id="A0A0C3G9P5"/>
<organism evidence="1 2">
    <name type="scientific">Oidiodendron maius (strain Zn)</name>
    <dbReference type="NCBI Taxonomy" id="913774"/>
    <lineage>
        <taxon>Eukaryota</taxon>
        <taxon>Fungi</taxon>
        <taxon>Dikarya</taxon>
        <taxon>Ascomycota</taxon>
        <taxon>Pezizomycotina</taxon>
        <taxon>Leotiomycetes</taxon>
        <taxon>Leotiomycetes incertae sedis</taxon>
        <taxon>Myxotrichaceae</taxon>
        <taxon>Oidiodendron</taxon>
    </lineage>
</organism>
<dbReference type="Proteomes" id="UP000054321">
    <property type="component" value="Unassembled WGS sequence"/>
</dbReference>